<accession>A0A0U2QR42</accession>
<feature type="domain" description="N-acetyltransferase" evidence="1">
    <location>
        <begin position="15"/>
        <end position="169"/>
    </location>
</feature>
<dbReference type="PROSITE" id="PS51186">
    <property type="entry name" value="GNAT"/>
    <property type="match status" value="1"/>
</dbReference>
<dbReference type="InterPro" id="IPR016181">
    <property type="entry name" value="Acyl_CoA_acyltransferase"/>
</dbReference>
<dbReference type="PANTHER" id="PTHR43792">
    <property type="entry name" value="GNAT FAMILY, PUTATIVE (AFU_ORTHOLOGUE AFUA_3G00765)-RELATED-RELATED"/>
    <property type="match status" value="1"/>
</dbReference>
<dbReference type="GO" id="GO:0016747">
    <property type="term" value="F:acyltransferase activity, transferring groups other than amino-acyl groups"/>
    <property type="evidence" value="ECO:0007669"/>
    <property type="project" value="InterPro"/>
</dbReference>
<sequence>MHISFEVPTVESYRLILRALKEEDLNALMDLWGDEETTRFIGGIQTRASAWQLLAGLTGHWLWRGYGLWGIIDKNSKKTIGWTGIWNPEGWPEKELIWSINKAFWGKGLATEAALAARNYAKQKMGISQPISVIAPTNYSSIAVAKKLGAKYERNWELRGNVVEIWRHPT</sequence>
<dbReference type="Proteomes" id="UP000068447">
    <property type="component" value="Chromosome"/>
</dbReference>
<dbReference type="STRING" id="1526571.AT746_03395"/>
<evidence type="ECO:0000313" key="3">
    <source>
        <dbReference type="Proteomes" id="UP000068447"/>
    </source>
</evidence>
<dbReference type="Gene3D" id="3.40.630.30">
    <property type="match status" value="1"/>
</dbReference>
<dbReference type="Pfam" id="PF13302">
    <property type="entry name" value="Acetyltransf_3"/>
    <property type="match status" value="1"/>
</dbReference>
<evidence type="ECO:0000259" key="1">
    <source>
        <dbReference type="PROSITE" id="PS51186"/>
    </source>
</evidence>
<gene>
    <name evidence="2" type="ORF">AT746_03395</name>
</gene>
<protein>
    <recommendedName>
        <fullName evidence="1">N-acetyltransferase domain-containing protein</fullName>
    </recommendedName>
</protein>
<keyword evidence="3" id="KW-1185">Reference proteome</keyword>
<dbReference type="SUPFAM" id="SSF55729">
    <property type="entry name" value="Acyl-CoA N-acyltransferases (Nat)"/>
    <property type="match status" value="1"/>
</dbReference>
<dbReference type="InterPro" id="IPR000182">
    <property type="entry name" value="GNAT_dom"/>
</dbReference>
<reference evidence="2 3" key="1">
    <citation type="submission" date="2015-12" db="EMBL/GenBank/DDBJ databases">
        <title>Complete genome of Lacimicrobium alkaliphilum KCTC 32984.</title>
        <authorList>
            <person name="Kim S.-G."/>
            <person name="Lee Y.-J."/>
        </authorList>
    </citation>
    <scope>NUCLEOTIDE SEQUENCE [LARGE SCALE GENOMIC DNA]</scope>
    <source>
        <strain evidence="2 3">YelD216</strain>
    </source>
</reference>
<proteinExistence type="predicted"/>
<dbReference type="AlphaFoldDB" id="A0A0U2QR42"/>
<name>A0A0U2QR42_9ALTE</name>
<dbReference type="EMBL" id="CP013650">
    <property type="protein sequence ID" value="ALT00300.1"/>
    <property type="molecule type" value="Genomic_DNA"/>
</dbReference>
<evidence type="ECO:0000313" key="2">
    <source>
        <dbReference type="EMBL" id="ALT00300.1"/>
    </source>
</evidence>
<organism evidence="2 3">
    <name type="scientific">Lacimicrobium alkaliphilum</name>
    <dbReference type="NCBI Taxonomy" id="1526571"/>
    <lineage>
        <taxon>Bacteria</taxon>
        <taxon>Pseudomonadati</taxon>
        <taxon>Pseudomonadota</taxon>
        <taxon>Gammaproteobacteria</taxon>
        <taxon>Alteromonadales</taxon>
        <taxon>Alteromonadaceae</taxon>
        <taxon>Lacimicrobium</taxon>
    </lineage>
</organism>
<dbReference type="KEGG" id="lal:AT746_03395"/>
<dbReference type="PANTHER" id="PTHR43792:SF1">
    <property type="entry name" value="N-ACETYLTRANSFERASE DOMAIN-CONTAINING PROTEIN"/>
    <property type="match status" value="1"/>
</dbReference>
<dbReference type="InterPro" id="IPR051531">
    <property type="entry name" value="N-acetyltransferase"/>
</dbReference>